<dbReference type="EMBL" id="JARAKF010000001">
    <property type="protein sequence ID" value="MDU8993707.1"/>
    <property type="molecule type" value="Genomic_DNA"/>
</dbReference>
<dbReference type="InterPro" id="IPR010985">
    <property type="entry name" value="Ribbon_hlx_hlx"/>
</dbReference>
<keyword evidence="3" id="KW-0238">DNA-binding</keyword>
<dbReference type="Pfam" id="PF03869">
    <property type="entry name" value="Arc"/>
    <property type="match status" value="1"/>
</dbReference>
<name>A0ABU3UIH3_9ACTN</name>
<dbReference type="Proteomes" id="UP001257627">
    <property type="component" value="Unassembled WGS sequence"/>
</dbReference>
<evidence type="ECO:0000256" key="1">
    <source>
        <dbReference type="SAM" id="MobiDB-lite"/>
    </source>
</evidence>
<feature type="region of interest" description="Disordered" evidence="1">
    <location>
        <begin position="43"/>
        <end position="78"/>
    </location>
</feature>
<evidence type="ECO:0000313" key="3">
    <source>
        <dbReference type="EMBL" id="MDU8993707.1"/>
    </source>
</evidence>
<feature type="compositionally biased region" description="Low complexity" evidence="1">
    <location>
        <begin position="45"/>
        <end position="58"/>
    </location>
</feature>
<proteinExistence type="predicted"/>
<protein>
    <submittedName>
        <fullName evidence="3">Arc family DNA-binding protein</fullName>
    </submittedName>
</protein>
<keyword evidence="4" id="KW-1185">Reference proteome</keyword>
<sequence>MIRFSLRIPEDLHKRVVARAATDRRSLNSEILHLIEVALNAAATDAGSPGGDPASPAPQHGNPDSPLPEGRGTFRDLP</sequence>
<reference evidence="3 4" key="1">
    <citation type="submission" date="2023-02" db="EMBL/GenBank/DDBJ databases">
        <authorList>
            <person name="Maleckis M."/>
        </authorList>
    </citation>
    <scope>NUCLEOTIDE SEQUENCE [LARGE SCALE GENOMIC DNA]</scope>
    <source>
        <strain evidence="3 4">P8-A2</strain>
    </source>
</reference>
<accession>A0ABU3UIH3</accession>
<organism evidence="3 4">
    <name type="scientific">Streptomyces mirabilis</name>
    <dbReference type="NCBI Taxonomy" id="68239"/>
    <lineage>
        <taxon>Bacteria</taxon>
        <taxon>Bacillati</taxon>
        <taxon>Actinomycetota</taxon>
        <taxon>Actinomycetes</taxon>
        <taxon>Kitasatosporales</taxon>
        <taxon>Streptomycetaceae</taxon>
        <taxon>Streptomyces</taxon>
    </lineage>
</organism>
<dbReference type="RefSeq" id="WP_143609468.1">
    <property type="nucleotide sequence ID" value="NZ_CP107955.1"/>
</dbReference>
<dbReference type="Gene3D" id="1.10.1220.10">
    <property type="entry name" value="Met repressor-like"/>
    <property type="match status" value="1"/>
</dbReference>
<dbReference type="InterPro" id="IPR005569">
    <property type="entry name" value="Arc_DNA-bd_dom"/>
</dbReference>
<comment type="caution">
    <text evidence="3">The sequence shown here is derived from an EMBL/GenBank/DDBJ whole genome shotgun (WGS) entry which is preliminary data.</text>
</comment>
<evidence type="ECO:0000259" key="2">
    <source>
        <dbReference type="Pfam" id="PF03869"/>
    </source>
</evidence>
<gene>
    <name evidence="3" type="ORF">PU648_15505</name>
</gene>
<dbReference type="GO" id="GO:0003677">
    <property type="term" value="F:DNA binding"/>
    <property type="evidence" value="ECO:0007669"/>
    <property type="project" value="UniProtKB-KW"/>
</dbReference>
<evidence type="ECO:0000313" key="4">
    <source>
        <dbReference type="Proteomes" id="UP001257627"/>
    </source>
</evidence>
<feature type="domain" description="Arc-like DNA binding" evidence="2">
    <location>
        <begin position="3"/>
        <end position="39"/>
    </location>
</feature>
<dbReference type="InterPro" id="IPR013321">
    <property type="entry name" value="Arc_rbn_hlx_hlx"/>
</dbReference>
<dbReference type="SUPFAM" id="SSF47598">
    <property type="entry name" value="Ribbon-helix-helix"/>
    <property type="match status" value="1"/>
</dbReference>